<name>A0A8H6VHA6_9PEZI</name>
<dbReference type="Pfam" id="PF08240">
    <property type="entry name" value="ADH_N"/>
    <property type="match status" value="1"/>
</dbReference>
<dbReference type="InterPro" id="IPR011032">
    <property type="entry name" value="GroES-like_sf"/>
</dbReference>
<dbReference type="Gene3D" id="3.90.180.10">
    <property type="entry name" value="Medium-chain alcohol dehydrogenases, catalytic domain"/>
    <property type="match status" value="1"/>
</dbReference>
<proteinExistence type="inferred from homology"/>
<accession>A0A8H6VHA6</accession>
<evidence type="ECO:0000259" key="4">
    <source>
        <dbReference type="SMART" id="SM00829"/>
    </source>
</evidence>
<dbReference type="OrthoDB" id="48317at2759"/>
<comment type="similarity">
    <text evidence="1">Belongs to the zinc-containing alcohol dehydrogenase family.</text>
</comment>
<dbReference type="PANTHER" id="PTHR45348">
    <property type="entry name" value="HYPOTHETICAL OXIDOREDUCTASE (EUROFUNG)"/>
    <property type="match status" value="1"/>
</dbReference>
<dbReference type="InterPro" id="IPR036291">
    <property type="entry name" value="NAD(P)-bd_dom_sf"/>
</dbReference>
<dbReference type="PANTHER" id="PTHR45348:SF2">
    <property type="entry name" value="ZINC-TYPE ALCOHOL DEHYDROGENASE-LIKE PROTEIN C2E1P3.01"/>
    <property type="match status" value="1"/>
</dbReference>
<keyword evidence="3" id="KW-0560">Oxidoreductase</keyword>
<dbReference type="InterPro" id="IPR020843">
    <property type="entry name" value="ER"/>
</dbReference>
<evidence type="ECO:0000256" key="2">
    <source>
        <dbReference type="ARBA" id="ARBA00011245"/>
    </source>
</evidence>
<dbReference type="InterPro" id="IPR047122">
    <property type="entry name" value="Trans-enoyl_RdTase-like"/>
</dbReference>
<reference evidence="5" key="1">
    <citation type="submission" date="2020-04" db="EMBL/GenBank/DDBJ databases">
        <title>Draft genome resource of the tomato pathogen Pseudocercospora fuligena.</title>
        <authorList>
            <person name="Zaccaron A."/>
        </authorList>
    </citation>
    <scope>NUCLEOTIDE SEQUENCE</scope>
    <source>
        <strain evidence="5">PF001</strain>
    </source>
</reference>
<dbReference type="Proteomes" id="UP000660729">
    <property type="component" value="Unassembled WGS sequence"/>
</dbReference>
<protein>
    <submittedName>
        <fullName evidence="5">Dehydrogenase orsE</fullName>
    </submittedName>
</protein>
<comment type="subunit">
    <text evidence="2">Monomer.</text>
</comment>
<evidence type="ECO:0000256" key="3">
    <source>
        <dbReference type="ARBA" id="ARBA00023002"/>
    </source>
</evidence>
<dbReference type="InterPro" id="IPR013154">
    <property type="entry name" value="ADH-like_N"/>
</dbReference>
<keyword evidence="6" id="KW-1185">Reference proteome</keyword>
<dbReference type="Gene3D" id="3.40.50.720">
    <property type="entry name" value="NAD(P)-binding Rossmann-like Domain"/>
    <property type="match status" value="1"/>
</dbReference>
<dbReference type="SUPFAM" id="SSF51735">
    <property type="entry name" value="NAD(P)-binding Rossmann-fold domains"/>
    <property type="match status" value="1"/>
</dbReference>
<gene>
    <name evidence="5" type="ORF">HII31_08166</name>
</gene>
<dbReference type="CDD" id="cd08249">
    <property type="entry name" value="enoyl_reductase_like"/>
    <property type="match status" value="1"/>
</dbReference>
<dbReference type="SMART" id="SM00829">
    <property type="entry name" value="PKS_ER"/>
    <property type="match status" value="1"/>
</dbReference>
<dbReference type="EMBL" id="JABCIY010000169">
    <property type="protein sequence ID" value="KAF7190452.1"/>
    <property type="molecule type" value="Genomic_DNA"/>
</dbReference>
<evidence type="ECO:0000256" key="1">
    <source>
        <dbReference type="ARBA" id="ARBA00008072"/>
    </source>
</evidence>
<dbReference type="AlphaFoldDB" id="A0A8H6VHA6"/>
<dbReference type="SUPFAM" id="SSF50129">
    <property type="entry name" value="GroES-like"/>
    <property type="match status" value="1"/>
</dbReference>
<evidence type="ECO:0000313" key="5">
    <source>
        <dbReference type="EMBL" id="KAF7190452.1"/>
    </source>
</evidence>
<sequence length="370" mass="39464">MSSPTNHAAFLMERKGHPFKVNTAPIPTLQPYELLIRTHAVAINPCDPIIQSAGVIQETFPGIIGCDLAGSVVSIGSSISNFRIGDRVIAAVESGAFQEYCAADVGMVAKLPASIPYEKGVVLPACLGTAATALFHKREMGLEYPTLEAGVKKNGKVVLVWGGASVVGSCAIQVLKAAGYEVAATASSHNHKYLKEELGVDGEGLVFDYKKDDVVEEILEGLKNSGKEFAGVFCAIIDIPTLTKCAKIADVLGKKDENSRVVGTVVPPNLPWIPSAEDLPKGVRMAFCRFTADLLPHSKLRSQFGWGDEWEANDVGEKIWGKWVTPALESGLLKCKPEPKIVGDGLEKIQDAVNIMSKGVSATKLVVTIP</sequence>
<organism evidence="5 6">
    <name type="scientific">Pseudocercospora fuligena</name>
    <dbReference type="NCBI Taxonomy" id="685502"/>
    <lineage>
        <taxon>Eukaryota</taxon>
        <taxon>Fungi</taxon>
        <taxon>Dikarya</taxon>
        <taxon>Ascomycota</taxon>
        <taxon>Pezizomycotina</taxon>
        <taxon>Dothideomycetes</taxon>
        <taxon>Dothideomycetidae</taxon>
        <taxon>Mycosphaerellales</taxon>
        <taxon>Mycosphaerellaceae</taxon>
        <taxon>Pseudocercospora</taxon>
    </lineage>
</organism>
<evidence type="ECO:0000313" key="6">
    <source>
        <dbReference type="Proteomes" id="UP000660729"/>
    </source>
</evidence>
<feature type="domain" description="Enoyl reductase (ER)" evidence="4">
    <location>
        <begin position="16"/>
        <end position="367"/>
    </location>
</feature>
<dbReference type="GO" id="GO:0016651">
    <property type="term" value="F:oxidoreductase activity, acting on NAD(P)H"/>
    <property type="evidence" value="ECO:0007669"/>
    <property type="project" value="InterPro"/>
</dbReference>
<comment type="caution">
    <text evidence="5">The sequence shown here is derived from an EMBL/GenBank/DDBJ whole genome shotgun (WGS) entry which is preliminary data.</text>
</comment>